<sequence length="742" mass="81676">MKTREEVKTLLESLSLEEKVAQMMQLTGNYFEGSNVVTGPKLQMDLSDEMIRGTGSILNVTGGDTLYEVQKKYLENSANKIPMLFMADVINGFQTVFPVPLAQGCSFNPELVKECASVSARESAAAGLHVTFSPMADLCRDARWGRVMESTGEDVWLNRQMTRAMVEGYQGQDLEAEGTVAACVKHFAAYGAPEAGREYNSVDMSEKRLREEYLPAYKEAVDAGAGLVMTSFNTVNGIPATANRWLNRRILREEWNFDGVLISDYSAIYELLMHGVAETVEEAAELGIRAGVDMDMVSPAYGENLVNLVRQGRVEETLVDECTLRILELKNRLGLLDNPYRFDEETRRRQQECMGCPDHRAAARKLAGESMVLLKNDGVLPLKAGKSDSKIALIGPFADSRLLCGSWSMFYEMEDVVTVKEGLADRFGAERIVTAPGCCILDRDQEFLPFKGTKLSGAKEREDLGNRSDEELLEEAASLAAEADTVILTLGEHPQQSGEGGARTDLTLPACQLRLLETVYQSCKNVVVLLFSGRPLAVKEAAERASAILAVWFPGTEGGNAAADILSGDVNPSGRLAMSFPYCTGQEPLCYSHLPTGRPSVKGSENRFTSAYLDAPVEPLFPFGYGLSYTEFRYRDVRVSSSRIETGGEVTVRGMVKNTGGRAGAETVLCYVQDAAGSTARPVKELKGFQKLDLEPGEEKEFSFVIREEELRFFTAEGKYATEPGLYWIYVGDSVTEMYRAE</sequence>
<dbReference type="AlphaFoldDB" id="A0A374NZR7"/>
<evidence type="ECO:0000256" key="3">
    <source>
        <dbReference type="ARBA" id="ARBA00012744"/>
    </source>
</evidence>
<accession>A0A374NZR7</accession>
<dbReference type="GO" id="GO:0008422">
    <property type="term" value="F:beta-glucosidase activity"/>
    <property type="evidence" value="ECO:0007669"/>
    <property type="project" value="UniProtKB-EC"/>
</dbReference>
<dbReference type="RefSeq" id="WP_118033261.1">
    <property type="nucleotide sequence ID" value="NZ_QSON01000024.1"/>
</dbReference>
<dbReference type="EC" id="3.2.1.21" evidence="3"/>
<dbReference type="SUPFAM" id="SSF52279">
    <property type="entry name" value="Beta-D-glucan exohydrolase, C-terminal domain"/>
    <property type="match status" value="1"/>
</dbReference>
<dbReference type="FunFam" id="2.60.40.10:FF:000495">
    <property type="entry name" value="Periplasmic beta-glucosidase"/>
    <property type="match status" value="1"/>
</dbReference>
<dbReference type="SMART" id="SM01217">
    <property type="entry name" value="Fn3_like"/>
    <property type="match status" value="1"/>
</dbReference>
<evidence type="ECO:0000256" key="5">
    <source>
        <dbReference type="ARBA" id="ARBA00022801"/>
    </source>
</evidence>
<dbReference type="InterPro" id="IPR051915">
    <property type="entry name" value="Cellulose_Degrad_GH3"/>
</dbReference>
<protein>
    <recommendedName>
        <fullName evidence="3">beta-glucosidase</fullName>
        <ecNumber evidence="3">3.2.1.21</ecNumber>
    </recommendedName>
</protein>
<dbReference type="Proteomes" id="UP000263014">
    <property type="component" value="Unassembled WGS sequence"/>
</dbReference>
<dbReference type="InterPro" id="IPR013783">
    <property type="entry name" value="Ig-like_fold"/>
</dbReference>
<keyword evidence="4" id="KW-0732">Signal</keyword>
<dbReference type="PROSITE" id="PS00775">
    <property type="entry name" value="GLYCOSYL_HYDROL_F3"/>
    <property type="match status" value="1"/>
</dbReference>
<gene>
    <name evidence="9" type="ORF">DXD79_29700</name>
</gene>
<reference evidence="9 10" key="1">
    <citation type="submission" date="2018-08" db="EMBL/GenBank/DDBJ databases">
        <title>A genome reference for cultivated species of the human gut microbiota.</title>
        <authorList>
            <person name="Zou Y."/>
            <person name="Xue W."/>
            <person name="Luo G."/>
        </authorList>
    </citation>
    <scope>NUCLEOTIDE SEQUENCE [LARGE SCALE GENOMIC DNA]</scope>
    <source>
        <strain evidence="9 10">TM09-12</strain>
    </source>
</reference>
<evidence type="ECO:0000256" key="2">
    <source>
        <dbReference type="ARBA" id="ARBA00005336"/>
    </source>
</evidence>
<evidence type="ECO:0000256" key="6">
    <source>
        <dbReference type="ARBA" id="ARBA00023295"/>
    </source>
</evidence>
<dbReference type="Gene3D" id="3.40.50.1700">
    <property type="entry name" value="Glycoside hydrolase family 3 C-terminal domain"/>
    <property type="match status" value="1"/>
</dbReference>
<dbReference type="PANTHER" id="PTHR30620">
    <property type="entry name" value="PERIPLASMIC BETA-GLUCOSIDASE-RELATED"/>
    <property type="match status" value="1"/>
</dbReference>
<dbReference type="SUPFAM" id="SSF51445">
    <property type="entry name" value="(Trans)glycosidases"/>
    <property type="match status" value="1"/>
</dbReference>
<keyword evidence="5 7" id="KW-0378">Hydrolase</keyword>
<keyword evidence="6 7" id="KW-0326">Glycosidase</keyword>
<comment type="caution">
    <text evidence="9">The sequence shown here is derived from an EMBL/GenBank/DDBJ whole genome shotgun (WGS) entry which is preliminary data.</text>
</comment>
<dbReference type="PANTHER" id="PTHR30620:SF16">
    <property type="entry name" value="LYSOSOMAL BETA GLUCOSIDASE"/>
    <property type="match status" value="1"/>
</dbReference>
<comment type="similarity">
    <text evidence="2 7">Belongs to the glycosyl hydrolase 3 family.</text>
</comment>
<dbReference type="Gene3D" id="2.60.40.10">
    <property type="entry name" value="Immunoglobulins"/>
    <property type="match status" value="1"/>
</dbReference>
<dbReference type="Pfam" id="PF14310">
    <property type="entry name" value="Fn3-like"/>
    <property type="match status" value="1"/>
</dbReference>
<organism evidence="9 10">
    <name type="scientific">Hungatella hathewayi</name>
    <dbReference type="NCBI Taxonomy" id="154046"/>
    <lineage>
        <taxon>Bacteria</taxon>
        <taxon>Bacillati</taxon>
        <taxon>Bacillota</taxon>
        <taxon>Clostridia</taxon>
        <taxon>Lachnospirales</taxon>
        <taxon>Lachnospiraceae</taxon>
        <taxon>Hungatella</taxon>
    </lineage>
</organism>
<proteinExistence type="inferred from homology"/>
<dbReference type="InterPro" id="IPR019800">
    <property type="entry name" value="Glyco_hydro_3_AS"/>
</dbReference>
<name>A0A374NZR7_9FIRM</name>
<dbReference type="InterPro" id="IPR036962">
    <property type="entry name" value="Glyco_hydro_3_N_sf"/>
</dbReference>
<dbReference type="InterPro" id="IPR026891">
    <property type="entry name" value="Fn3-like"/>
</dbReference>
<dbReference type="PRINTS" id="PR00133">
    <property type="entry name" value="GLHYDRLASE3"/>
</dbReference>
<evidence type="ECO:0000256" key="7">
    <source>
        <dbReference type="RuleBase" id="RU361161"/>
    </source>
</evidence>
<dbReference type="GO" id="GO:0009251">
    <property type="term" value="P:glucan catabolic process"/>
    <property type="evidence" value="ECO:0007669"/>
    <property type="project" value="TreeGrafter"/>
</dbReference>
<dbReference type="InterPro" id="IPR002772">
    <property type="entry name" value="Glyco_hydro_3_C"/>
</dbReference>
<dbReference type="Pfam" id="PF01915">
    <property type="entry name" value="Glyco_hydro_3_C"/>
    <property type="match status" value="1"/>
</dbReference>
<dbReference type="Gene3D" id="3.20.20.300">
    <property type="entry name" value="Glycoside hydrolase, family 3, N-terminal domain"/>
    <property type="match status" value="1"/>
</dbReference>
<feature type="domain" description="Fibronectin type III-like" evidence="8">
    <location>
        <begin position="666"/>
        <end position="735"/>
    </location>
</feature>
<evidence type="ECO:0000256" key="4">
    <source>
        <dbReference type="ARBA" id="ARBA00022729"/>
    </source>
</evidence>
<evidence type="ECO:0000313" key="9">
    <source>
        <dbReference type="EMBL" id="RGI96321.1"/>
    </source>
</evidence>
<evidence type="ECO:0000313" key="10">
    <source>
        <dbReference type="Proteomes" id="UP000263014"/>
    </source>
</evidence>
<evidence type="ECO:0000259" key="8">
    <source>
        <dbReference type="SMART" id="SM01217"/>
    </source>
</evidence>
<dbReference type="Pfam" id="PF00933">
    <property type="entry name" value="Glyco_hydro_3"/>
    <property type="match status" value="1"/>
</dbReference>
<evidence type="ECO:0000256" key="1">
    <source>
        <dbReference type="ARBA" id="ARBA00000448"/>
    </source>
</evidence>
<comment type="catalytic activity">
    <reaction evidence="1">
        <text>Hydrolysis of terminal, non-reducing beta-D-glucosyl residues with release of beta-D-glucose.</text>
        <dbReference type="EC" id="3.2.1.21"/>
    </reaction>
</comment>
<dbReference type="NCBIfam" id="NF011678">
    <property type="entry name" value="PRK15098.1"/>
    <property type="match status" value="1"/>
</dbReference>
<dbReference type="InterPro" id="IPR036881">
    <property type="entry name" value="Glyco_hydro_3_C_sf"/>
</dbReference>
<dbReference type="InterPro" id="IPR017853">
    <property type="entry name" value="GH"/>
</dbReference>
<dbReference type="EMBL" id="QSON01000024">
    <property type="protein sequence ID" value="RGI96321.1"/>
    <property type="molecule type" value="Genomic_DNA"/>
</dbReference>
<dbReference type="InterPro" id="IPR001764">
    <property type="entry name" value="Glyco_hydro_3_N"/>
</dbReference>